<dbReference type="InterPro" id="IPR001878">
    <property type="entry name" value="Znf_CCHC"/>
</dbReference>
<dbReference type="GO" id="GO:0008270">
    <property type="term" value="F:zinc ion binding"/>
    <property type="evidence" value="ECO:0007669"/>
    <property type="project" value="UniProtKB-KW"/>
</dbReference>
<evidence type="ECO:0000256" key="2">
    <source>
        <dbReference type="PROSITE-ProRule" id="PRU00047"/>
    </source>
</evidence>
<reference evidence="5" key="2">
    <citation type="submission" date="2021-10" db="EMBL/GenBank/DDBJ databases">
        <title>Phylogenomics reveals ancestral predisposition of the termite-cultivated fungus Termitomyces towards a domesticated lifestyle.</title>
        <authorList>
            <person name="Auxier B."/>
            <person name="Grum-Grzhimaylo A."/>
            <person name="Cardenas M.E."/>
            <person name="Lodge J.D."/>
            <person name="Laessoe T."/>
            <person name="Pedersen O."/>
            <person name="Smith M.E."/>
            <person name="Kuyper T.W."/>
            <person name="Franco-Molano E.A."/>
            <person name="Baroni T.J."/>
            <person name="Aanen D.K."/>
        </authorList>
    </citation>
    <scope>NUCLEOTIDE SEQUENCE</scope>
    <source>
        <strain evidence="5">AP01</strain>
        <tissue evidence="5">Mycelium</tissue>
    </source>
</reference>
<keyword evidence="2" id="KW-0479">Metal-binding</keyword>
<protein>
    <recommendedName>
        <fullName evidence="4">CCHC-type domain-containing protein</fullName>
    </recommendedName>
</protein>
<evidence type="ECO:0000313" key="6">
    <source>
        <dbReference type="Proteomes" id="UP000775547"/>
    </source>
</evidence>
<keyword evidence="2" id="KW-0863">Zinc-finger</keyword>
<evidence type="ECO:0000313" key="5">
    <source>
        <dbReference type="EMBL" id="KAG5640890.1"/>
    </source>
</evidence>
<keyword evidence="6" id="KW-1185">Reference proteome</keyword>
<dbReference type="Proteomes" id="UP000775547">
    <property type="component" value="Unassembled WGS sequence"/>
</dbReference>
<gene>
    <name evidence="5" type="ORF">DXG03_006739</name>
</gene>
<dbReference type="PANTHER" id="PTHR33435:SF3">
    <property type="entry name" value="PROTEIN CBG21870"/>
    <property type="match status" value="1"/>
</dbReference>
<dbReference type="OrthoDB" id="5873341at2759"/>
<dbReference type="InterPro" id="IPR036875">
    <property type="entry name" value="Znf_CCHC_sf"/>
</dbReference>
<keyword evidence="2" id="KW-0862">Zinc</keyword>
<evidence type="ECO:0000259" key="4">
    <source>
        <dbReference type="PROSITE" id="PS50158"/>
    </source>
</evidence>
<keyword evidence="1" id="KW-0507">mRNA processing</keyword>
<dbReference type="AlphaFoldDB" id="A0A9P7K9F4"/>
<evidence type="ECO:0000256" key="1">
    <source>
        <dbReference type="ARBA" id="ARBA00022664"/>
    </source>
</evidence>
<sequence>MEDKIMSEAAGNGGTAAPAAQLSTPEMESLLQQLIQQVTPTQTHVVPSLTRTGFARQVEFNCQVLNQLEVAKRDSTVIDSIIDILKERNTLLTLADKNPQVLELADKAKAFEAVTGGPSSGGSNMMMQLMMLQSLSSSAPNDRKRKAPSSPPIQPFRPRASVYPSSGAPSFPRPSPLFPSYGFPAAGGSRSGNGSSQSPGPCHLCGQYGHFRSSCPFNRR</sequence>
<name>A0A9P7K9F4_9AGAR</name>
<feature type="region of interest" description="Disordered" evidence="3">
    <location>
        <begin position="137"/>
        <end position="202"/>
    </location>
</feature>
<comment type="caution">
    <text evidence="5">The sequence shown here is derived from an EMBL/GenBank/DDBJ whole genome shotgun (WGS) entry which is preliminary data.</text>
</comment>
<accession>A0A9P7K9F4</accession>
<dbReference type="SUPFAM" id="SSF57756">
    <property type="entry name" value="Retrovirus zinc finger-like domains"/>
    <property type="match status" value="1"/>
</dbReference>
<dbReference type="PROSITE" id="PS50158">
    <property type="entry name" value="ZF_CCHC"/>
    <property type="match status" value="1"/>
</dbReference>
<dbReference type="PANTHER" id="PTHR33435">
    <property type="entry name" value="PROTEIN CBG21870-RELATED"/>
    <property type="match status" value="1"/>
</dbReference>
<dbReference type="GO" id="GO:0006397">
    <property type="term" value="P:mRNA processing"/>
    <property type="evidence" value="ECO:0007669"/>
    <property type="project" value="UniProtKB-KW"/>
</dbReference>
<reference evidence="5" key="1">
    <citation type="submission" date="2020-07" db="EMBL/GenBank/DDBJ databases">
        <authorList>
            <person name="Nieuwenhuis M."/>
            <person name="Van De Peppel L.J.J."/>
        </authorList>
    </citation>
    <scope>NUCLEOTIDE SEQUENCE</scope>
    <source>
        <strain evidence="5">AP01</strain>
        <tissue evidence="5">Mycelium</tissue>
    </source>
</reference>
<proteinExistence type="predicted"/>
<feature type="domain" description="CCHC-type" evidence="4">
    <location>
        <begin position="202"/>
        <end position="216"/>
    </location>
</feature>
<feature type="region of interest" description="Disordered" evidence="3">
    <location>
        <begin position="1"/>
        <end position="21"/>
    </location>
</feature>
<organism evidence="5 6">
    <name type="scientific">Asterophora parasitica</name>
    <dbReference type="NCBI Taxonomy" id="117018"/>
    <lineage>
        <taxon>Eukaryota</taxon>
        <taxon>Fungi</taxon>
        <taxon>Dikarya</taxon>
        <taxon>Basidiomycota</taxon>
        <taxon>Agaricomycotina</taxon>
        <taxon>Agaricomycetes</taxon>
        <taxon>Agaricomycetidae</taxon>
        <taxon>Agaricales</taxon>
        <taxon>Tricholomatineae</taxon>
        <taxon>Lyophyllaceae</taxon>
        <taxon>Asterophora</taxon>
    </lineage>
</organism>
<dbReference type="EMBL" id="JABCKV010000460">
    <property type="protein sequence ID" value="KAG5640890.1"/>
    <property type="molecule type" value="Genomic_DNA"/>
</dbReference>
<dbReference type="GO" id="GO:0003676">
    <property type="term" value="F:nucleic acid binding"/>
    <property type="evidence" value="ECO:0007669"/>
    <property type="project" value="InterPro"/>
</dbReference>
<evidence type="ECO:0000256" key="3">
    <source>
        <dbReference type="SAM" id="MobiDB-lite"/>
    </source>
</evidence>